<protein>
    <submittedName>
        <fullName evidence="1">Tail tube GTA-gp10-like protein</fullName>
    </submittedName>
</protein>
<dbReference type="Pfam" id="PF11836">
    <property type="entry name" value="Phage_TAC_11"/>
    <property type="match status" value="1"/>
</dbReference>
<evidence type="ECO:0000313" key="2">
    <source>
        <dbReference type="Proteomes" id="UP000228531"/>
    </source>
</evidence>
<sequence length="104" mass="10291">MTNPWAGEVAVVIDGVPHDCKLTLGALAELEAALGEGSLVDLIRRFEGAAFSGADVMAVVVAGLRGGGWAGTSADLMTAEIAGGPVGAAKAAALMLARAFAVPE</sequence>
<dbReference type="EMBL" id="PGTY01000001">
    <property type="protein sequence ID" value="PJI92150.1"/>
    <property type="molecule type" value="Genomic_DNA"/>
</dbReference>
<evidence type="ECO:0000313" key="1">
    <source>
        <dbReference type="EMBL" id="PJI92150.1"/>
    </source>
</evidence>
<comment type="caution">
    <text evidence="1">The sequence shown here is derived from an EMBL/GenBank/DDBJ whole genome shotgun (WGS) entry which is preliminary data.</text>
</comment>
<reference evidence="1 2" key="1">
    <citation type="submission" date="2017-11" db="EMBL/GenBank/DDBJ databases">
        <title>Genomic Encyclopedia of Archaeal and Bacterial Type Strains, Phase II (KMG-II): From Individual Species to Whole Genera.</title>
        <authorList>
            <person name="Goeker M."/>
        </authorList>
    </citation>
    <scope>NUCLEOTIDE SEQUENCE [LARGE SCALE GENOMIC DNA]</scope>
    <source>
        <strain evidence="1 2">DSM 29128</strain>
    </source>
</reference>
<dbReference type="RefSeq" id="WP_168769078.1">
    <property type="nucleotide sequence ID" value="NZ_PGTY01000001.1"/>
</dbReference>
<keyword evidence="2" id="KW-1185">Reference proteome</keyword>
<organism evidence="1 2">
    <name type="scientific">Yoonia maricola</name>
    <dbReference type="NCBI Taxonomy" id="420999"/>
    <lineage>
        <taxon>Bacteria</taxon>
        <taxon>Pseudomonadati</taxon>
        <taxon>Pseudomonadota</taxon>
        <taxon>Alphaproteobacteria</taxon>
        <taxon>Rhodobacterales</taxon>
        <taxon>Paracoccaceae</taxon>
        <taxon>Yoonia</taxon>
    </lineage>
</organism>
<accession>A0A2M8WMK2</accession>
<dbReference type="AlphaFoldDB" id="A0A2M8WMK2"/>
<proteinExistence type="predicted"/>
<gene>
    <name evidence="1" type="ORF">BC777_0994</name>
</gene>
<dbReference type="Proteomes" id="UP000228531">
    <property type="component" value="Unassembled WGS sequence"/>
</dbReference>
<name>A0A2M8WMK2_9RHOB</name>
<dbReference type="InterPro" id="IPR021791">
    <property type="entry name" value="Phage_TAC_11"/>
</dbReference>